<reference evidence="2 3" key="1">
    <citation type="submission" date="2019-05" db="EMBL/GenBank/DDBJ databases">
        <title>Another draft genome of Portunus trituberculatus and its Hox gene families provides insights of decapod evolution.</title>
        <authorList>
            <person name="Jeong J.-H."/>
            <person name="Song I."/>
            <person name="Kim S."/>
            <person name="Choi T."/>
            <person name="Kim D."/>
            <person name="Ryu S."/>
            <person name="Kim W."/>
        </authorList>
    </citation>
    <scope>NUCLEOTIDE SEQUENCE [LARGE SCALE GENOMIC DNA]</scope>
    <source>
        <tissue evidence="2">Muscle</tissue>
    </source>
</reference>
<evidence type="ECO:0000256" key="1">
    <source>
        <dbReference type="SAM" id="MobiDB-lite"/>
    </source>
</evidence>
<evidence type="ECO:0000313" key="3">
    <source>
        <dbReference type="Proteomes" id="UP000324222"/>
    </source>
</evidence>
<protein>
    <submittedName>
        <fullName evidence="2">Uncharacterized protein</fullName>
    </submittedName>
</protein>
<keyword evidence="3" id="KW-1185">Reference proteome</keyword>
<sequence length="140" mass="16400">MKRRSEESQAPSAGPRLLIHFHHLDLLLSAVSVSCLRVQVRALLMFALPDLSRVRRRLEEQWWWRQGMSITVPPRVTADLTFSLLPDSVHFFPYKLELLHETKLAFFLPRTSHTHPHTHTHLSSPKRTHRQPCSVTTFHR</sequence>
<dbReference type="Proteomes" id="UP000324222">
    <property type="component" value="Unassembled WGS sequence"/>
</dbReference>
<dbReference type="AlphaFoldDB" id="A0A5B7F1N8"/>
<accession>A0A5B7F1N8</accession>
<proteinExistence type="predicted"/>
<organism evidence="2 3">
    <name type="scientific">Portunus trituberculatus</name>
    <name type="common">Swimming crab</name>
    <name type="synonym">Neptunus trituberculatus</name>
    <dbReference type="NCBI Taxonomy" id="210409"/>
    <lineage>
        <taxon>Eukaryota</taxon>
        <taxon>Metazoa</taxon>
        <taxon>Ecdysozoa</taxon>
        <taxon>Arthropoda</taxon>
        <taxon>Crustacea</taxon>
        <taxon>Multicrustacea</taxon>
        <taxon>Malacostraca</taxon>
        <taxon>Eumalacostraca</taxon>
        <taxon>Eucarida</taxon>
        <taxon>Decapoda</taxon>
        <taxon>Pleocyemata</taxon>
        <taxon>Brachyura</taxon>
        <taxon>Eubrachyura</taxon>
        <taxon>Portunoidea</taxon>
        <taxon>Portunidae</taxon>
        <taxon>Portuninae</taxon>
        <taxon>Portunus</taxon>
    </lineage>
</organism>
<gene>
    <name evidence="2" type="ORF">E2C01_032672</name>
</gene>
<dbReference type="EMBL" id="VSRR010004277">
    <property type="protein sequence ID" value="MPC39149.1"/>
    <property type="molecule type" value="Genomic_DNA"/>
</dbReference>
<feature type="compositionally biased region" description="Polar residues" evidence="1">
    <location>
        <begin position="131"/>
        <end position="140"/>
    </location>
</feature>
<feature type="compositionally biased region" description="Basic residues" evidence="1">
    <location>
        <begin position="116"/>
        <end position="130"/>
    </location>
</feature>
<evidence type="ECO:0000313" key="2">
    <source>
        <dbReference type="EMBL" id="MPC39149.1"/>
    </source>
</evidence>
<feature type="region of interest" description="Disordered" evidence="1">
    <location>
        <begin position="116"/>
        <end position="140"/>
    </location>
</feature>
<comment type="caution">
    <text evidence="2">The sequence shown here is derived from an EMBL/GenBank/DDBJ whole genome shotgun (WGS) entry which is preliminary data.</text>
</comment>
<name>A0A5B7F1N8_PORTR</name>